<evidence type="ECO:0000313" key="12">
    <source>
        <dbReference type="Proteomes" id="UP000321805"/>
    </source>
</evidence>
<keyword evidence="6" id="KW-0479">Metal-binding</keyword>
<sequence length="304" mass="30750">MSFAVATWEALGSTAQVVVTDADALAPAARAVETELLAIDRTCSRFRDDAELSGVHAAAGAVVPVSERLAEAVAVALDAARRTDGLVDPTVGAAVIAAGYDRDFDDLPLDAPALSAVPAPGWRRVRLDRARRTLQLPVGVRLDLGATAKALAADRAAAAAQAVAGGHGVLISLGGDVAVAGPVPDGGWPVGLADGHRDAPATTVSIAAGGLATSSTTQRRWRRGGTAAHHILDPRTGAPAPVVWRTVSVAAVSCVRANIASTAAIILGESAPAWLTDHGLPARLVRADGETVGTCGWIPEPVAA</sequence>
<dbReference type="InterPro" id="IPR003374">
    <property type="entry name" value="ApbE-like_sf"/>
</dbReference>
<dbReference type="PANTHER" id="PTHR30040:SF2">
    <property type="entry name" value="FAD:PROTEIN FMN TRANSFERASE"/>
    <property type="match status" value="1"/>
</dbReference>
<dbReference type="Pfam" id="PF02424">
    <property type="entry name" value="ApbE"/>
    <property type="match status" value="1"/>
</dbReference>
<dbReference type="AlphaFoldDB" id="A0A5B8UB45"/>
<accession>A0A5B8UB45</accession>
<evidence type="ECO:0000256" key="9">
    <source>
        <dbReference type="ARBA" id="ARBA00031306"/>
    </source>
</evidence>
<keyword evidence="4" id="KW-0285">Flavoprotein</keyword>
<evidence type="ECO:0000256" key="4">
    <source>
        <dbReference type="ARBA" id="ARBA00022630"/>
    </source>
</evidence>
<dbReference type="PANTHER" id="PTHR30040">
    <property type="entry name" value="THIAMINE BIOSYNTHESIS LIPOPROTEIN APBE"/>
    <property type="match status" value="1"/>
</dbReference>
<evidence type="ECO:0000256" key="5">
    <source>
        <dbReference type="ARBA" id="ARBA00022679"/>
    </source>
</evidence>
<keyword evidence="8" id="KW-0460">Magnesium</keyword>
<evidence type="ECO:0000256" key="3">
    <source>
        <dbReference type="ARBA" id="ARBA00016337"/>
    </source>
</evidence>
<evidence type="ECO:0000256" key="2">
    <source>
        <dbReference type="ARBA" id="ARBA00011955"/>
    </source>
</evidence>
<dbReference type="SUPFAM" id="SSF143631">
    <property type="entry name" value="ApbE-like"/>
    <property type="match status" value="1"/>
</dbReference>
<keyword evidence="5 11" id="KW-0808">Transferase</keyword>
<evidence type="ECO:0000313" key="11">
    <source>
        <dbReference type="EMBL" id="QEC50376.1"/>
    </source>
</evidence>
<evidence type="ECO:0000256" key="1">
    <source>
        <dbReference type="ARBA" id="ARBA00001946"/>
    </source>
</evidence>
<comment type="cofactor">
    <cofactor evidence="1">
        <name>Mg(2+)</name>
        <dbReference type="ChEBI" id="CHEBI:18420"/>
    </cofactor>
</comment>
<dbReference type="InterPro" id="IPR024932">
    <property type="entry name" value="ApbE"/>
</dbReference>
<evidence type="ECO:0000256" key="8">
    <source>
        <dbReference type="ARBA" id="ARBA00022842"/>
    </source>
</evidence>
<organism evidence="11 12">
    <name type="scientific">Baekduia soli</name>
    <dbReference type="NCBI Taxonomy" id="496014"/>
    <lineage>
        <taxon>Bacteria</taxon>
        <taxon>Bacillati</taxon>
        <taxon>Actinomycetota</taxon>
        <taxon>Thermoleophilia</taxon>
        <taxon>Solirubrobacterales</taxon>
        <taxon>Baekduiaceae</taxon>
        <taxon>Baekduia</taxon>
    </lineage>
</organism>
<evidence type="ECO:0000256" key="6">
    <source>
        <dbReference type="ARBA" id="ARBA00022723"/>
    </source>
</evidence>
<protein>
    <recommendedName>
        <fullName evidence="3">FAD:protein FMN transferase</fullName>
        <ecNumber evidence="2">2.7.1.180</ecNumber>
    </recommendedName>
    <alternativeName>
        <fullName evidence="9">Flavin transferase</fullName>
    </alternativeName>
</protein>
<dbReference type="RefSeq" id="WP_146922940.1">
    <property type="nucleotide sequence ID" value="NZ_CP042430.1"/>
</dbReference>
<dbReference type="OrthoDB" id="9778595at2"/>
<keyword evidence="7" id="KW-0274">FAD</keyword>
<dbReference type="GO" id="GO:0016740">
    <property type="term" value="F:transferase activity"/>
    <property type="evidence" value="ECO:0007669"/>
    <property type="project" value="UniProtKB-KW"/>
</dbReference>
<dbReference type="EMBL" id="CP042430">
    <property type="protein sequence ID" value="QEC50376.1"/>
    <property type="molecule type" value="Genomic_DNA"/>
</dbReference>
<keyword evidence="12" id="KW-1185">Reference proteome</keyword>
<proteinExistence type="predicted"/>
<comment type="catalytic activity">
    <reaction evidence="10">
        <text>L-threonyl-[protein] + FAD = FMN-L-threonyl-[protein] + AMP + H(+)</text>
        <dbReference type="Rhea" id="RHEA:36847"/>
        <dbReference type="Rhea" id="RHEA-COMP:11060"/>
        <dbReference type="Rhea" id="RHEA-COMP:11061"/>
        <dbReference type="ChEBI" id="CHEBI:15378"/>
        <dbReference type="ChEBI" id="CHEBI:30013"/>
        <dbReference type="ChEBI" id="CHEBI:57692"/>
        <dbReference type="ChEBI" id="CHEBI:74257"/>
        <dbReference type="ChEBI" id="CHEBI:456215"/>
        <dbReference type="EC" id="2.7.1.180"/>
    </reaction>
</comment>
<dbReference type="EC" id="2.7.1.180" evidence="2"/>
<evidence type="ECO:0000256" key="10">
    <source>
        <dbReference type="ARBA" id="ARBA00048540"/>
    </source>
</evidence>
<name>A0A5B8UB45_9ACTN</name>
<dbReference type="Gene3D" id="3.10.520.10">
    <property type="entry name" value="ApbE-like domains"/>
    <property type="match status" value="1"/>
</dbReference>
<reference evidence="11 12" key="1">
    <citation type="journal article" date="2018" name="J. Microbiol.">
        <title>Baekduia soli gen. nov., sp. nov., a novel bacterium isolated from the soil of Baekdu Mountain and proposal of a novel family name, Baekduiaceae fam. nov.</title>
        <authorList>
            <person name="An D.S."/>
            <person name="Siddiqi M.Z."/>
            <person name="Kim K.H."/>
            <person name="Yu H.S."/>
            <person name="Im W.T."/>
        </authorList>
    </citation>
    <scope>NUCLEOTIDE SEQUENCE [LARGE SCALE GENOMIC DNA]</scope>
    <source>
        <strain evidence="11 12">BR7-21</strain>
    </source>
</reference>
<evidence type="ECO:0000256" key="7">
    <source>
        <dbReference type="ARBA" id="ARBA00022827"/>
    </source>
</evidence>
<gene>
    <name evidence="11" type="ORF">FSW04_24180</name>
</gene>
<dbReference type="KEGG" id="bsol:FSW04_24180"/>
<dbReference type="GO" id="GO:0046872">
    <property type="term" value="F:metal ion binding"/>
    <property type="evidence" value="ECO:0007669"/>
    <property type="project" value="UniProtKB-KW"/>
</dbReference>
<dbReference type="Proteomes" id="UP000321805">
    <property type="component" value="Chromosome"/>
</dbReference>